<accession>A0ABP7I8B1</accession>
<evidence type="ECO:0000256" key="1">
    <source>
        <dbReference type="SAM" id="MobiDB-lite"/>
    </source>
</evidence>
<protein>
    <recommendedName>
        <fullName evidence="5">WXG100 family type VII secretion target</fullName>
    </recommendedName>
</protein>
<name>A0ABP7I8B1_9ACTN</name>
<evidence type="ECO:0000313" key="3">
    <source>
        <dbReference type="EMBL" id="GAA3812105.1"/>
    </source>
</evidence>
<organism evidence="3 4">
    <name type="scientific">Sphaerisporangium flaviroseum</name>
    <dbReference type="NCBI Taxonomy" id="509199"/>
    <lineage>
        <taxon>Bacteria</taxon>
        <taxon>Bacillati</taxon>
        <taxon>Actinomycetota</taxon>
        <taxon>Actinomycetes</taxon>
        <taxon>Streptosporangiales</taxon>
        <taxon>Streptosporangiaceae</taxon>
        <taxon>Sphaerisporangium</taxon>
    </lineage>
</organism>
<reference evidence="4" key="1">
    <citation type="journal article" date="2019" name="Int. J. Syst. Evol. Microbiol.">
        <title>The Global Catalogue of Microorganisms (GCM) 10K type strain sequencing project: providing services to taxonomists for standard genome sequencing and annotation.</title>
        <authorList>
            <consortium name="The Broad Institute Genomics Platform"/>
            <consortium name="The Broad Institute Genome Sequencing Center for Infectious Disease"/>
            <person name="Wu L."/>
            <person name="Ma J."/>
        </authorList>
    </citation>
    <scope>NUCLEOTIDE SEQUENCE [LARGE SCALE GENOMIC DNA]</scope>
    <source>
        <strain evidence="4">JCM 16908</strain>
    </source>
</reference>
<dbReference type="EMBL" id="BAAAZR010000008">
    <property type="protein sequence ID" value="GAA3812105.1"/>
    <property type="molecule type" value="Genomic_DNA"/>
</dbReference>
<feature type="compositionally biased region" description="Low complexity" evidence="1">
    <location>
        <begin position="234"/>
        <end position="257"/>
    </location>
</feature>
<feature type="transmembrane region" description="Helical" evidence="2">
    <location>
        <begin position="176"/>
        <end position="194"/>
    </location>
</feature>
<feature type="region of interest" description="Disordered" evidence="1">
    <location>
        <begin position="234"/>
        <end position="266"/>
    </location>
</feature>
<proteinExistence type="predicted"/>
<evidence type="ECO:0000256" key="2">
    <source>
        <dbReference type="SAM" id="Phobius"/>
    </source>
</evidence>
<keyword evidence="4" id="KW-1185">Reference proteome</keyword>
<evidence type="ECO:0000313" key="4">
    <source>
        <dbReference type="Proteomes" id="UP001500888"/>
    </source>
</evidence>
<keyword evidence="2" id="KW-0472">Membrane</keyword>
<dbReference type="Proteomes" id="UP001500888">
    <property type="component" value="Unassembled WGS sequence"/>
</dbReference>
<keyword evidence="2" id="KW-1133">Transmembrane helix</keyword>
<feature type="transmembrane region" description="Helical" evidence="2">
    <location>
        <begin position="125"/>
        <end position="147"/>
    </location>
</feature>
<feature type="transmembrane region" description="Helical" evidence="2">
    <location>
        <begin position="12"/>
        <end position="41"/>
    </location>
</feature>
<comment type="caution">
    <text evidence="3">The sequence shown here is derived from an EMBL/GenBank/DDBJ whole genome shotgun (WGS) entry which is preliminary data.</text>
</comment>
<gene>
    <name evidence="3" type="ORF">GCM10022226_35940</name>
</gene>
<evidence type="ECO:0008006" key="5">
    <source>
        <dbReference type="Google" id="ProtNLM"/>
    </source>
</evidence>
<keyword evidence="2" id="KW-0812">Transmembrane</keyword>
<sequence>MSAQQVDYQSGQYLYATGFLGAVTFASLANPAIGLSVAAAITSMMSRPDSLDRAGDNWLNIRDGINDVGTQLKALVDSVPAEKWTAADREAFDGAVRTFQQTLNEGVGTHDDAAKIMHGVAKVSYQAAVVSAIAGGLLGALALTRFIPGVNLVTAPASQAIAIPVQRTVLGLAKKYGMAAAAAGTVLMMAMGVIQSKQAELDANVQAMKAQGPALKNVGLTLTNTQPAIPQGQTGIPQGQTGIPQGQTGIPQGYQPGVPQAYNQPV</sequence>